<dbReference type="EMBL" id="CM042882">
    <property type="protein sequence ID" value="KAI4381968.1"/>
    <property type="molecule type" value="Genomic_DNA"/>
</dbReference>
<evidence type="ECO:0000313" key="2">
    <source>
        <dbReference type="Proteomes" id="UP001057402"/>
    </source>
</evidence>
<sequence>MKGGVLVDEGFRFQEETNLTVCKTSLFFADDGFNVYDAAGDLVFRVDSYGPDSAERARSSSWMLTAAASSPSDASGRACISGGRDSGGSGWARSPSSASGGRPSSAGPG</sequence>
<keyword evidence="2" id="KW-1185">Reference proteome</keyword>
<dbReference type="Proteomes" id="UP001057402">
    <property type="component" value="Chromosome 3"/>
</dbReference>
<gene>
    <name evidence="1" type="ORF">MLD38_007983</name>
</gene>
<evidence type="ECO:0000313" key="1">
    <source>
        <dbReference type="EMBL" id="KAI4381968.1"/>
    </source>
</evidence>
<comment type="caution">
    <text evidence="1">The sequence shown here is derived from an EMBL/GenBank/DDBJ whole genome shotgun (WGS) entry which is preliminary data.</text>
</comment>
<name>A0ACB9RU78_9MYRT</name>
<protein>
    <submittedName>
        <fullName evidence="1">Uncharacterized protein</fullName>
    </submittedName>
</protein>
<reference evidence="2" key="1">
    <citation type="journal article" date="2023" name="Front. Plant Sci.">
        <title>Chromosomal-level genome assembly of Melastoma candidum provides insights into trichome evolution.</title>
        <authorList>
            <person name="Zhong Y."/>
            <person name="Wu W."/>
            <person name="Sun C."/>
            <person name="Zou P."/>
            <person name="Liu Y."/>
            <person name="Dai S."/>
            <person name="Zhou R."/>
        </authorList>
    </citation>
    <scope>NUCLEOTIDE SEQUENCE [LARGE SCALE GENOMIC DNA]</scope>
</reference>
<accession>A0ACB9RU78</accession>
<proteinExistence type="predicted"/>
<organism evidence="1 2">
    <name type="scientific">Melastoma candidum</name>
    <dbReference type="NCBI Taxonomy" id="119954"/>
    <lineage>
        <taxon>Eukaryota</taxon>
        <taxon>Viridiplantae</taxon>
        <taxon>Streptophyta</taxon>
        <taxon>Embryophyta</taxon>
        <taxon>Tracheophyta</taxon>
        <taxon>Spermatophyta</taxon>
        <taxon>Magnoliopsida</taxon>
        <taxon>eudicotyledons</taxon>
        <taxon>Gunneridae</taxon>
        <taxon>Pentapetalae</taxon>
        <taxon>rosids</taxon>
        <taxon>malvids</taxon>
        <taxon>Myrtales</taxon>
        <taxon>Melastomataceae</taxon>
        <taxon>Melastomatoideae</taxon>
        <taxon>Melastomateae</taxon>
        <taxon>Melastoma</taxon>
    </lineage>
</organism>